<keyword evidence="2" id="KW-1185">Reference proteome</keyword>
<dbReference type="RefSeq" id="WP_209747707.1">
    <property type="nucleotide sequence ID" value="NZ_JBHSMH010000001.1"/>
</dbReference>
<comment type="caution">
    <text evidence="1">The sequence shown here is derived from an EMBL/GenBank/DDBJ whole genome shotgun (WGS) entry which is preliminary data.</text>
</comment>
<dbReference type="EMBL" id="JBHSMH010000001">
    <property type="protein sequence ID" value="MFC5467232.1"/>
    <property type="molecule type" value="Genomic_DNA"/>
</dbReference>
<dbReference type="InterPro" id="IPR014718">
    <property type="entry name" value="GH-type_carb-bd"/>
</dbReference>
<dbReference type="Proteomes" id="UP001596105">
    <property type="component" value="Unassembled WGS sequence"/>
</dbReference>
<dbReference type="SUPFAM" id="SSF74650">
    <property type="entry name" value="Galactose mutarotase-like"/>
    <property type="match status" value="1"/>
</dbReference>
<sequence>MAAASRQWSVYEEQGYLGVLGENERLAVRIVPARGGKIVSLVDKRTEREWIHRTERPWEPLRYGMNWGEGDRGGWDEMFPTIDACPCPDEPWRDESFPDHGEVWCMPWRHAIEEDGLRLEVEGVRVPYRLSKKVYLDAAGLRIEYRLSNPTPHSFSYLWAAHPLLRVSPGMRLLTEPERGRIQVAYSHRNRLGEPLTFASYPEASAADGKSVVDLSVLESAESRAAEKYYFADPLREGYAAVADPDAHEALAFRFSPEDTPYLAIWAHYGGFDDYTFAVEPASGYMDSVQTAHRLGKAKRVEGGSENRWTLSVSLVSLD</sequence>
<evidence type="ECO:0000313" key="1">
    <source>
        <dbReference type="EMBL" id="MFC5467232.1"/>
    </source>
</evidence>
<dbReference type="InterPro" id="IPR011013">
    <property type="entry name" value="Gal_mutarotase_sf_dom"/>
</dbReference>
<name>A0ABW0LQI3_9BACL</name>
<accession>A0ABW0LQI3</accession>
<proteinExistence type="predicted"/>
<protein>
    <recommendedName>
        <fullName evidence="3">Galactose mutarotase</fullName>
    </recommendedName>
</protein>
<organism evidence="1 2">
    <name type="scientific">Cohnella suwonensis</name>
    <dbReference type="NCBI Taxonomy" id="696072"/>
    <lineage>
        <taxon>Bacteria</taxon>
        <taxon>Bacillati</taxon>
        <taxon>Bacillota</taxon>
        <taxon>Bacilli</taxon>
        <taxon>Bacillales</taxon>
        <taxon>Paenibacillaceae</taxon>
        <taxon>Cohnella</taxon>
    </lineage>
</organism>
<dbReference type="Gene3D" id="2.70.98.10">
    <property type="match status" value="1"/>
</dbReference>
<evidence type="ECO:0008006" key="3">
    <source>
        <dbReference type="Google" id="ProtNLM"/>
    </source>
</evidence>
<gene>
    <name evidence="1" type="ORF">ACFPPD_00775</name>
</gene>
<reference evidence="2" key="1">
    <citation type="journal article" date="2019" name="Int. J. Syst. Evol. Microbiol.">
        <title>The Global Catalogue of Microorganisms (GCM) 10K type strain sequencing project: providing services to taxonomists for standard genome sequencing and annotation.</title>
        <authorList>
            <consortium name="The Broad Institute Genomics Platform"/>
            <consortium name="The Broad Institute Genome Sequencing Center for Infectious Disease"/>
            <person name="Wu L."/>
            <person name="Ma J."/>
        </authorList>
    </citation>
    <scope>NUCLEOTIDE SEQUENCE [LARGE SCALE GENOMIC DNA]</scope>
    <source>
        <strain evidence="2">CCUG 57113</strain>
    </source>
</reference>
<evidence type="ECO:0000313" key="2">
    <source>
        <dbReference type="Proteomes" id="UP001596105"/>
    </source>
</evidence>